<name>A0A397PBL2_9SPHN</name>
<comment type="similarity">
    <text evidence="1 4">Belongs to the bacterial histone-like protein family.</text>
</comment>
<proteinExistence type="inferred from homology"/>
<dbReference type="SMART" id="SM00411">
    <property type="entry name" value="BHL"/>
    <property type="match status" value="1"/>
</dbReference>
<dbReference type="PANTHER" id="PTHR33175">
    <property type="entry name" value="DNA-BINDING PROTEIN HU"/>
    <property type="match status" value="1"/>
</dbReference>
<dbReference type="EMBL" id="QXDC01000002">
    <property type="protein sequence ID" value="RIA46338.1"/>
    <property type="molecule type" value="Genomic_DNA"/>
</dbReference>
<dbReference type="Gene3D" id="4.10.520.10">
    <property type="entry name" value="IHF-like DNA-binding proteins"/>
    <property type="match status" value="1"/>
</dbReference>
<dbReference type="SUPFAM" id="SSF47729">
    <property type="entry name" value="IHF-like DNA-binding proteins"/>
    <property type="match status" value="1"/>
</dbReference>
<evidence type="ECO:0000256" key="1">
    <source>
        <dbReference type="ARBA" id="ARBA00010529"/>
    </source>
</evidence>
<evidence type="ECO:0000256" key="3">
    <source>
        <dbReference type="ARBA" id="ARBA00023125"/>
    </source>
</evidence>
<keyword evidence="6" id="KW-1185">Reference proteome</keyword>
<dbReference type="PANTHER" id="PTHR33175:SF3">
    <property type="entry name" value="DNA-BINDING PROTEIN HU-BETA"/>
    <property type="match status" value="1"/>
</dbReference>
<dbReference type="RefSeq" id="WP_170150918.1">
    <property type="nucleotide sequence ID" value="NZ_QXDC01000002.1"/>
</dbReference>
<dbReference type="GO" id="GO:0003677">
    <property type="term" value="F:DNA binding"/>
    <property type="evidence" value="ECO:0007669"/>
    <property type="project" value="UniProtKB-KW"/>
</dbReference>
<comment type="caution">
    <text evidence="5">The sequence shown here is derived from an EMBL/GenBank/DDBJ whole genome shotgun (WGS) entry which is preliminary data.</text>
</comment>
<sequence>MNTNEFVERVAARSYLTRAEAYRAVEAVFAIIERAAVTGENVAINRFGKFKVASVAPRQGCHPRTGEWTHFQGSRRLTFRSASTLKERLNGIGEVPTRCDLRSTDFQIGYRRIVADIGLVP</sequence>
<dbReference type="Pfam" id="PF00216">
    <property type="entry name" value="Bac_DNA_binding"/>
    <property type="match status" value="1"/>
</dbReference>
<evidence type="ECO:0000313" key="6">
    <source>
        <dbReference type="Proteomes" id="UP000266568"/>
    </source>
</evidence>
<dbReference type="InterPro" id="IPR010992">
    <property type="entry name" value="IHF-like_DNA-bd_dom_sf"/>
</dbReference>
<dbReference type="GO" id="GO:0030527">
    <property type="term" value="F:structural constituent of chromatin"/>
    <property type="evidence" value="ECO:0007669"/>
    <property type="project" value="InterPro"/>
</dbReference>
<keyword evidence="2" id="KW-0226">DNA condensation</keyword>
<evidence type="ECO:0000256" key="2">
    <source>
        <dbReference type="ARBA" id="ARBA00023067"/>
    </source>
</evidence>
<keyword evidence="3 5" id="KW-0238">DNA-binding</keyword>
<protein>
    <submittedName>
        <fullName evidence="5">DNA-binding protein HU-beta</fullName>
    </submittedName>
</protein>
<evidence type="ECO:0000256" key="4">
    <source>
        <dbReference type="RuleBase" id="RU003939"/>
    </source>
</evidence>
<dbReference type="InterPro" id="IPR000119">
    <property type="entry name" value="Hist_DNA-bd"/>
</dbReference>
<gene>
    <name evidence="5" type="ORF">DFR49_0877</name>
</gene>
<evidence type="ECO:0000313" key="5">
    <source>
        <dbReference type="EMBL" id="RIA46338.1"/>
    </source>
</evidence>
<dbReference type="AlphaFoldDB" id="A0A397PBL2"/>
<accession>A0A397PBL2</accession>
<dbReference type="Proteomes" id="UP000266568">
    <property type="component" value="Unassembled WGS sequence"/>
</dbReference>
<reference evidence="5 6" key="1">
    <citation type="submission" date="2018-08" db="EMBL/GenBank/DDBJ databases">
        <title>Genomic Encyclopedia of Type Strains, Phase IV (KMG-IV): sequencing the most valuable type-strain genomes for metagenomic binning, comparative biology and taxonomic classification.</title>
        <authorList>
            <person name="Goeker M."/>
        </authorList>
    </citation>
    <scope>NUCLEOTIDE SEQUENCE [LARGE SCALE GENOMIC DNA]</scope>
    <source>
        <strain evidence="5 6">DSM 25527</strain>
    </source>
</reference>
<organism evidence="5 6">
    <name type="scientific">Hephaestia caeni</name>
    <dbReference type="NCBI Taxonomy" id="645617"/>
    <lineage>
        <taxon>Bacteria</taxon>
        <taxon>Pseudomonadati</taxon>
        <taxon>Pseudomonadota</taxon>
        <taxon>Alphaproteobacteria</taxon>
        <taxon>Sphingomonadales</taxon>
        <taxon>Sphingomonadaceae</taxon>
        <taxon>Hephaestia</taxon>
    </lineage>
</organism>
<dbReference type="GO" id="GO:0030261">
    <property type="term" value="P:chromosome condensation"/>
    <property type="evidence" value="ECO:0007669"/>
    <property type="project" value="UniProtKB-KW"/>
</dbReference>